<gene>
    <name evidence="1" type="ORF">COV59_05745</name>
</gene>
<dbReference type="EMBL" id="PCWN01000011">
    <property type="protein sequence ID" value="PIR03659.1"/>
    <property type="molecule type" value="Genomic_DNA"/>
</dbReference>
<proteinExistence type="predicted"/>
<sequence>MFERRHNFNVPLGDKELEKRHEHDPIYRQARDKEEGEYVRRSPEEIAEINSLARQKFMERHFSGIDESVTDQMKRYTRRLSDLEYAFSEGDEYTRDQVAGISREDYIDVGDAVVQYRNITTPLGRKRFVETFLSKHFLQNPSLYFDVCAFCDLSEEEDLPERNAALEFKKALGENVSDFVVKQKISVTDVPEGSVDRWIDFASVLPDDKEVETYINAILSSFLEKERDPASFMKALAFLTTEYTASYTHPYRIKFLHRFFSKEINKPSGAFIDKYIGALFSKDDAVVAEALHAEFAVSLMEYCAKLYEDDPRTQELLSLQKTAAQKVSVEIEKIIEKQEREVETAAVSGHKPRKFTKIKKRKGLSSTAQGIAVEITKSEASPRIRGMWAVLEHSIRPEVDARGSYSFPGALSCDARYAGELIRLATEAKINIPVFLGSEQEEVSFFDGKKLVILPIDEPRLLATSRNVIHSEGEHEQADELMFETFSNTLDIWGDEKLKKLEKRVSELKQEIRSDLKYLVNPRGDKVIIEDNVLNKAGLKSVTFKRTNGGGYFDLDVDVEVGRFTISCQLKNDDMHSFALFSRRNGKGMSISRRTEAIISEIVLSQLRVLLCENVPLRGTDTDSEGGVEHTRPKTRRAHFRKLPSGSGFTESQRQKVLFETDNDIDLALVNAQLQLGPEDGQKTFVTEGVWETLDASGNDLPPLERSVANGSKIAAIAA</sequence>
<evidence type="ECO:0000313" key="1">
    <source>
        <dbReference type="EMBL" id="PIR03659.1"/>
    </source>
</evidence>
<comment type="caution">
    <text evidence="1">The sequence shown here is derived from an EMBL/GenBank/DDBJ whole genome shotgun (WGS) entry which is preliminary data.</text>
</comment>
<protein>
    <submittedName>
        <fullName evidence="1">Uncharacterized protein</fullName>
    </submittedName>
</protein>
<dbReference type="Proteomes" id="UP000229600">
    <property type="component" value="Unassembled WGS sequence"/>
</dbReference>
<accession>A0A2H0N425</accession>
<organism evidence="1 2">
    <name type="scientific">Candidatus Magasanikbacteria bacterium CG11_big_fil_rev_8_21_14_0_20_39_34</name>
    <dbReference type="NCBI Taxonomy" id="1974653"/>
    <lineage>
        <taxon>Bacteria</taxon>
        <taxon>Candidatus Magasanikiibacteriota</taxon>
    </lineage>
</organism>
<evidence type="ECO:0000313" key="2">
    <source>
        <dbReference type="Proteomes" id="UP000229600"/>
    </source>
</evidence>
<reference evidence="1 2" key="1">
    <citation type="submission" date="2017-09" db="EMBL/GenBank/DDBJ databases">
        <title>Depth-based differentiation of microbial function through sediment-hosted aquifers and enrichment of novel symbionts in the deep terrestrial subsurface.</title>
        <authorList>
            <person name="Probst A.J."/>
            <person name="Ladd B."/>
            <person name="Jarett J.K."/>
            <person name="Geller-Mcgrath D.E."/>
            <person name="Sieber C.M."/>
            <person name="Emerson J.B."/>
            <person name="Anantharaman K."/>
            <person name="Thomas B.C."/>
            <person name="Malmstrom R."/>
            <person name="Stieglmeier M."/>
            <person name="Klingl A."/>
            <person name="Woyke T."/>
            <person name="Ryan C.M."/>
            <person name="Banfield J.F."/>
        </authorList>
    </citation>
    <scope>NUCLEOTIDE SEQUENCE [LARGE SCALE GENOMIC DNA]</scope>
    <source>
        <strain evidence="1">CG11_big_fil_rev_8_21_14_0_20_39_34</strain>
    </source>
</reference>
<name>A0A2H0N425_9BACT</name>
<dbReference type="AlphaFoldDB" id="A0A2H0N425"/>